<accession>A0A2H9TQX4</accession>
<feature type="region of interest" description="Disordered" evidence="3">
    <location>
        <begin position="475"/>
        <end position="496"/>
    </location>
</feature>
<evidence type="ECO:0000313" key="5">
    <source>
        <dbReference type="EMBL" id="PJF20126.1"/>
    </source>
</evidence>
<dbReference type="OrthoDB" id="546434at2759"/>
<evidence type="ECO:0000259" key="4">
    <source>
        <dbReference type="PROSITE" id="PS50009"/>
    </source>
</evidence>
<protein>
    <recommendedName>
        <fullName evidence="4">Ras-GEF domain-containing protein</fullName>
    </recommendedName>
</protein>
<feature type="compositionally biased region" description="Low complexity" evidence="3">
    <location>
        <begin position="478"/>
        <end position="494"/>
    </location>
</feature>
<feature type="region of interest" description="Disordered" evidence="3">
    <location>
        <begin position="86"/>
        <end position="134"/>
    </location>
</feature>
<dbReference type="Gene3D" id="1.10.840.10">
    <property type="entry name" value="Ras guanine-nucleotide exchange factors catalytic domain"/>
    <property type="match status" value="1"/>
</dbReference>
<gene>
    <name evidence="5" type="ORF">PSACC_00060</name>
</gene>
<dbReference type="InterPro" id="IPR008937">
    <property type="entry name" value="Ras-like_GEF"/>
</dbReference>
<reference evidence="5 6" key="1">
    <citation type="submission" date="2016-10" db="EMBL/GenBank/DDBJ databases">
        <title>The genome of Paramicrosporidium saccamoebae is the missing link in understanding Cryptomycota and Microsporidia evolution.</title>
        <authorList>
            <person name="Quandt C.A."/>
            <person name="Beaudet D."/>
            <person name="Corsaro D."/>
            <person name="Michel R."/>
            <person name="Corradi N."/>
            <person name="James T."/>
        </authorList>
    </citation>
    <scope>NUCLEOTIDE SEQUENCE [LARGE SCALE GENOMIC DNA]</scope>
    <source>
        <strain evidence="5 6">KSL3</strain>
    </source>
</reference>
<comment type="caution">
    <text evidence="5">The sequence shown here is derived from an EMBL/GenBank/DDBJ whole genome shotgun (WGS) entry which is preliminary data.</text>
</comment>
<feature type="compositionally biased region" description="Basic and acidic residues" evidence="3">
    <location>
        <begin position="121"/>
        <end position="134"/>
    </location>
</feature>
<dbReference type="Proteomes" id="UP000240830">
    <property type="component" value="Unassembled WGS sequence"/>
</dbReference>
<organism evidence="5 6">
    <name type="scientific">Paramicrosporidium saccamoebae</name>
    <dbReference type="NCBI Taxonomy" id="1246581"/>
    <lineage>
        <taxon>Eukaryota</taxon>
        <taxon>Fungi</taxon>
        <taxon>Fungi incertae sedis</taxon>
        <taxon>Cryptomycota</taxon>
        <taxon>Cryptomycota incertae sedis</taxon>
        <taxon>Paramicrosporidium</taxon>
    </lineage>
</organism>
<dbReference type="SMART" id="SM00147">
    <property type="entry name" value="RasGEF"/>
    <property type="match status" value="1"/>
</dbReference>
<dbReference type="STRING" id="1246581.A0A2H9TQX4"/>
<dbReference type="InterPro" id="IPR023578">
    <property type="entry name" value="Ras_GEF_dom_sf"/>
</dbReference>
<dbReference type="GO" id="GO:0005886">
    <property type="term" value="C:plasma membrane"/>
    <property type="evidence" value="ECO:0007669"/>
    <property type="project" value="TreeGrafter"/>
</dbReference>
<proteinExistence type="predicted"/>
<dbReference type="GO" id="GO:0005085">
    <property type="term" value="F:guanyl-nucleotide exchange factor activity"/>
    <property type="evidence" value="ECO:0007669"/>
    <property type="project" value="UniProtKB-KW"/>
</dbReference>
<evidence type="ECO:0000256" key="3">
    <source>
        <dbReference type="SAM" id="MobiDB-lite"/>
    </source>
</evidence>
<evidence type="ECO:0000313" key="6">
    <source>
        <dbReference type="Proteomes" id="UP000240830"/>
    </source>
</evidence>
<sequence length="542" mass="60756">MDDIRHTLAIAAALKKSYRAGSYYKYLDAVHLTLDLLGSESLFRPVGGLDRSIVERLFKVCESAVRRAGEQIDAVLDLDEKSAKQASEQSALNAEPIEEDPTGTTFSVPKRETCQSVSGKKPNEDDSKTIEDKARSAPVMIVEEEFGDEPALGVRDPATLPMIPISSLYLAQCQEMLDMQLLMQRLEPLANATPKQRSNALYLDAVQQLVVRLRGHALRKLDLQDASHKAMELRVRAIPPGELARQITRLQMEIFRRVPIGELDVPIHDRASHAPCLSELVAFSQYITHWCQYEVLRYATAQDRAGVLAHLIRTTTALADLANYESCRAMVAGLTSHPLRRLRQTMVLLPKRLRNELDSLGILVSERRDYAQLRETLDRRATPCIPPVVTPVRWEEFQSSAYLELFPAQPNVQHYLLIQPYRWEEELFSISVAREPPGRIESRETPALTGAEEERLAFADDDVFEIIGRKIQNPNHWSSSSPRSVSSEVSPDVSARLVSPDVSTRLVSPDVSTRSRSSDVPARSIPLEVSTRLAPSDVTNLR</sequence>
<feature type="domain" description="Ras-GEF" evidence="4">
    <location>
        <begin position="239"/>
        <end position="467"/>
    </location>
</feature>
<dbReference type="Pfam" id="PF00617">
    <property type="entry name" value="RasGEF"/>
    <property type="match status" value="1"/>
</dbReference>
<evidence type="ECO:0000256" key="2">
    <source>
        <dbReference type="PROSITE-ProRule" id="PRU00168"/>
    </source>
</evidence>
<dbReference type="PROSITE" id="PS50009">
    <property type="entry name" value="RASGEF_CAT"/>
    <property type="match status" value="1"/>
</dbReference>
<dbReference type="SUPFAM" id="SSF48366">
    <property type="entry name" value="Ras GEF"/>
    <property type="match status" value="1"/>
</dbReference>
<keyword evidence="6" id="KW-1185">Reference proteome</keyword>
<dbReference type="PANTHER" id="PTHR23113">
    <property type="entry name" value="GUANINE NUCLEOTIDE EXCHANGE FACTOR"/>
    <property type="match status" value="1"/>
</dbReference>
<keyword evidence="1 2" id="KW-0344">Guanine-nucleotide releasing factor</keyword>
<dbReference type="GO" id="GO:0007265">
    <property type="term" value="P:Ras protein signal transduction"/>
    <property type="evidence" value="ECO:0007669"/>
    <property type="project" value="TreeGrafter"/>
</dbReference>
<dbReference type="EMBL" id="MTSL01000006">
    <property type="protein sequence ID" value="PJF20126.1"/>
    <property type="molecule type" value="Genomic_DNA"/>
</dbReference>
<name>A0A2H9TQX4_9FUNG</name>
<dbReference type="InterPro" id="IPR036964">
    <property type="entry name" value="RASGEF_cat_dom_sf"/>
</dbReference>
<dbReference type="InterPro" id="IPR001895">
    <property type="entry name" value="RASGEF_cat_dom"/>
</dbReference>
<evidence type="ECO:0000256" key="1">
    <source>
        <dbReference type="ARBA" id="ARBA00022658"/>
    </source>
</evidence>
<dbReference type="PANTHER" id="PTHR23113:SF368">
    <property type="entry name" value="CELL DIVISION CONTROL PROTEIN 25"/>
    <property type="match status" value="1"/>
</dbReference>
<dbReference type="AlphaFoldDB" id="A0A2H9TQX4"/>